<evidence type="ECO:0000313" key="2">
    <source>
        <dbReference type="Proteomes" id="UP000214646"/>
    </source>
</evidence>
<dbReference type="Proteomes" id="UP000214646">
    <property type="component" value="Unassembled WGS sequence"/>
</dbReference>
<sequence length="102" mass="11182">MESLRTDWPGRFVLPLGYINVAGDGSYCGNPYFVLADGNPDPALYQIYHDGGQTGEGLVATRRFVAPSLSAFFRTALVRVPPELAWDDEDAEPDSASDRLDM</sequence>
<accession>A0A225DGP2</accession>
<gene>
    <name evidence="1" type="ORF">FRUB_09099</name>
</gene>
<protein>
    <submittedName>
        <fullName evidence="1">Uncharacterized protein</fullName>
    </submittedName>
</protein>
<keyword evidence="2" id="KW-1185">Reference proteome</keyword>
<dbReference type="EMBL" id="NIDE01000017">
    <property type="protein sequence ID" value="OWK36536.1"/>
    <property type="molecule type" value="Genomic_DNA"/>
</dbReference>
<dbReference type="AlphaFoldDB" id="A0A225DGP2"/>
<name>A0A225DGP2_9BACT</name>
<comment type="caution">
    <text evidence="1">The sequence shown here is derived from an EMBL/GenBank/DDBJ whole genome shotgun (WGS) entry which is preliminary data.</text>
</comment>
<evidence type="ECO:0000313" key="1">
    <source>
        <dbReference type="EMBL" id="OWK36536.1"/>
    </source>
</evidence>
<organism evidence="1 2">
    <name type="scientific">Fimbriiglobus ruber</name>
    <dbReference type="NCBI Taxonomy" id="1908690"/>
    <lineage>
        <taxon>Bacteria</taxon>
        <taxon>Pseudomonadati</taxon>
        <taxon>Planctomycetota</taxon>
        <taxon>Planctomycetia</taxon>
        <taxon>Gemmatales</taxon>
        <taxon>Gemmataceae</taxon>
        <taxon>Fimbriiglobus</taxon>
    </lineage>
</organism>
<reference evidence="2" key="1">
    <citation type="submission" date="2017-06" db="EMBL/GenBank/DDBJ databases">
        <title>Genome analysis of Fimbriiglobus ruber SP5, the first member of the order Planctomycetales with confirmed chitinolytic capability.</title>
        <authorList>
            <person name="Ravin N.V."/>
            <person name="Rakitin A.L."/>
            <person name="Ivanova A.A."/>
            <person name="Beletsky A.V."/>
            <person name="Kulichevskaya I.S."/>
            <person name="Mardanov A.V."/>
            <person name="Dedysh S.N."/>
        </authorList>
    </citation>
    <scope>NUCLEOTIDE SEQUENCE [LARGE SCALE GENOMIC DNA]</scope>
    <source>
        <strain evidence="2">SP5</strain>
    </source>
</reference>
<proteinExistence type="predicted"/>